<evidence type="ECO:0000313" key="2">
    <source>
        <dbReference type="EMBL" id="CAA9322452.1"/>
    </source>
</evidence>
<dbReference type="GO" id="GO:0016740">
    <property type="term" value="F:transferase activity"/>
    <property type="evidence" value="ECO:0007669"/>
    <property type="project" value="UniProtKB-KW"/>
</dbReference>
<feature type="non-terminal residue" evidence="2">
    <location>
        <position position="192"/>
    </location>
</feature>
<keyword evidence="2" id="KW-0808">Transferase</keyword>
<reference evidence="2" key="1">
    <citation type="submission" date="2020-02" db="EMBL/GenBank/DDBJ databases">
        <authorList>
            <person name="Meier V. D."/>
        </authorList>
    </citation>
    <scope>NUCLEOTIDE SEQUENCE</scope>
    <source>
        <strain evidence="2">AVDCRST_MAG68</strain>
    </source>
</reference>
<feature type="compositionally biased region" description="Low complexity" evidence="1">
    <location>
        <begin position="9"/>
        <end position="23"/>
    </location>
</feature>
<feature type="compositionally biased region" description="Low complexity" evidence="1">
    <location>
        <begin position="151"/>
        <end position="162"/>
    </location>
</feature>
<feature type="compositionally biased region" description="Gly residues" evidence="1">
    <location>
        <begin position="103"/>
        <end position="116"/>
    </location>
</feature>
<accession>A0A6J4L2Q9</accession>
<feature type="region of interest" description="Disordered" evidence="1">
    <location>
        <begin position="44"/>
        <end position="192"/>
    </location>
</feature>
<feature type="region of interest" description="Disordered" evidence="1">
    <location>
        <begin position="1"/>
        <end position="32"/>
    </location>
</feature>
<proteinExistence type="predicted"/>
<name>A0A6J4L2Q9_9BACT</name>
<feature type="compositionally biased region" description="Basic residues" evidence="1">
    <location>
        <begin position="170"/>
        <end position="181"/>
    </location>
</feature>
<gene>
    <name evidence="2" type="ORF">AVDCRST_MAG68-1929</name>
</gene>
<feature type="compositionally biased region" description="Basic residues" evidence="1">
    <location>
        <begin position="121"/>
        <end position="133"/>
    </location>
</feature>
<sequence length="192" mass="19571">EPPLRHPYGAAAPGRRGRAAPGRGAAGGGLSRRLAGRVARCRIGAGGGAPLHGGRAQRVGGARGGRARGGVDRRDPHVRRQRLGAAPHGGAGGAARAGDRSRAGGGAGGAGAGGGRVHPLAGHRRRERWHLAGRRPPLSRRAGPAARDPQPALAPLHLLPAHGLRDRGRGARRQRPRQARHPHGDEPGGAPM</sequence>
<dbReference type="EMBL" id="CADCTW010000096">
    <property type="protein sequence ID" value="CAA9322452.1"/>
    <property type="molecule type" value="Genomic_DNA"/>
</dbReference>
<evidence type="ECO:0000256" key="1">
    <source>
        <dbReference type="SAM" id="MobiDB-lite"/>
    </source>
</evidence>
<feature type="non-terminal residue" evidence="2">
    <location>
        <position position="1"/>
    </location>
</feature>
<organism evidence="2">
    <name type="scientific">uncultured Gemmatimonadota bacterium</name>
    <dbReference type="NCBI Taxonomy" id="203437"/>
    <lineage>
        <taxon>Bacteria</taxon>
        <taxon>Pseudomonadati</taxon>
        <taxon>Gemmatimonadota</taxon>
        <taxon>environmental samples</taxon>
    </lineage>
</organism>
<protein>
    <submittedName>
        <fullName evidence="2">Weak similarity to aminoglycoside N(6')-acetyltransferase</fullName>
    </submittedName>
</protein>
<dbReference type="AlphaFoldDB" id="A0A6J4L2Q9"/>